<dbReference type="VEuPathDB" id="FungiDB:ACJ73_04405"/>
<evidence type="ECO:0000256" key="1">
    <source>
        <dbReference type="SAM" id="MobiDB-lite"/>
    </source>
</evidence>
<proteinExistence type="predicted"/>
<reference evidence="2 3" key="1">
    <citation type="submission" date="2015-08" db="EMBL/GenBank/DDBJ databases">
        <title>Emmonsia species relationships and genome sequence.</title>
        <authorList>
            <person name="Cuomo C.A."/>
            <person name="Schwartz I.S."/>
            <person name="Kenyon C."/>
            <person name="De Hoog G.S."/>
            <person name="Govender N.P."/>
            <person name="Botha A."/>
            <person name="Moreno L."/>
            <person name="De Vries M."/>
            <person name="Munoz J.F."/>
            <person name="Stielow J.B."/>
        </authorList>
    </citation>
    <scope>NUCLEOTIDE SEQUENCE [LARGE SCALE GENOMIC DNA]</scope>
    <source>
        <strain evidence="2 3">EI222</strain>
    </source>
</reference>
<protein>
    <submittedName>
        <fullName evidence="2">Uncharacterized protein</fullName>
    </submittedName>
</protein>
<feature type="compositionally biased region" description="Low complexity" evidence="1">
    <location>
        <begin position="52"/>
        <end position="67"/>
    </location>
</feature>
<comment type="caution">
    <text evidence="2">The sequence shown here is derived from an EMBL/GenBank/DDBJ whole genome shotgun (WGS) entry which is preliminary data.</text>
</comment>
<dbReference type="AlphaFoldDB" id="A0A1J9R994"/>
<evidence type="ECO:0000313" key="3">
    <source>
        <dbReference type="Proteomes" id="UP000242791"/>
    </source>
</evidence>
<accession>A0A1J9R994</accession>
<feature type="region of interest" description="Disordered" evidence="1">
    <location>
        <begin position="38"/>
        <end position="67"/>
    </location>
</feature>
<dbReference type="EMBL" id="LGTZ01000606">
    <property type="protein sequence ID" value="OJD24237.1"/>
    <property type="molecule type" value="Genomic_DNA"/>
</dbReference>
<keyword evidence="3" id="KW-1185">Reference proteome</keyword>
<gene>
    <name evidence="2" type="ORF">ACJ73_04405</name>
</gene>
<dbReference type="Proteomes" id="UP000242791">
    <property type="component" value="Unassembled WGS sequence"/>
</dbReference>
<name>A0A1J9R994_9EURO</name>
<sequence>MSSKAGNVEISSYQAVLRGKADWDDWFRVFESNAKGSGVWEEVDPDGGPQSQVAAVAPPQAAANPNP</sequence>
<evidence type="ECO:0000313" key="2">
    <source>
        <dbReference type="EMBL" id="OJD24237.1"/>
    </source>
</evidence>
<organism evidence="2 3">
    <name type="scientific">Blastomyces percursus</name>
    <dbReference type="NCBI Taxonomy" id="1658174"/>
    <lineage>
        <taxon>Eukaryota</taxon>
        <taxon>Fungi</taxon>
        <taxon>Dikarya</taxon>
        <taxon>Ascomycota</taxon>
        <taxon>Pezizomycotina</taxon>
        <taxon>Eurotiomycetes</taxon>
        <taxon>Eurotiomycetidae</taxon>
        <taxon>Onygenales</taxon>
        <taxon>Ajellomycetaceae</taxon>
        <taxon>Blastomyces</taxon>
    </lineage>
</organism>